<dbReference type="GO" id="GO:0099044">
    <property type="term" value="P:vesicle tethering to endoplasmic reticulum"/>
    <property type="evidence" value="ECO:0000318"/>
    <property type="project" value="GO_Central"/>
</dbReference>
<keyword evidence="1" id="KW-0732">Signal</keyword>
<dbReference type="PANTHER" id="PTHR46121">
    <property type="entry name" value="STEROIDOGENIC ACUTE REGULATORY PROTEIN-LIKE"/>
    <property type="match status" value="1"/>
</dbReference>
<name>H3FVR3_PRIPA</name>
<dbReference type="FunCoup" id="H3FVR3">
    <property type="interactions" value="250"/>
</dbReference>
<dbReference type="InterPro" id="IPR023393">
    <property type="entry name" value="START-like_dom_sf"/>
</dbReference>
<dbReference type="GO" id="GO:0140284">
    <property type="term" value="C:endoplasmic reticulum-endosome membrane contact site"/>
    <property type="evidence" value="ECO:0000318"/>
    <property type="project" value="GO_Central"/>
</dbReference>
<reference evidence="3" key="2">
    <citation type="submission" date="2022-06" db="UniProtKB">
        <authorList>
            <consortium name="EnsemblMetazoa"/>
        </authorList>
    </citation>
    <scope>IDENTIFICATION</scope>
    <source>
        <strain evidence="3">PS312</strain>
    </source>
</reference>
<evidence type="ECO:0000313" key="4">
    <source>
        <dbReference type="EnsemblMetazoa" id="PPA41372.1"/>
    </source>
</evidence>
<dbReference type="EnsemblMetazoa" id="PPA41372.1">
    <property type="protein sequence ID" value="PPA41372.1"/>
    <property type="gene ID" value="WBGene00279741"/>
</dbReference>
<dbReference type="InterPro" id="IPR002913">
    <property type="entry name" value="START_lipid-bd_dom"/>
</dbReference>
<organism evidence="3 5">
    <name type="scientific">Pristionchus pacificus</name>
    <name type="common">Parasitic nematode worm</name>
    <dbReference type="NCBI Taxonomy" id="54126"/>
    <lineage>
        <taxon>Eukaryota</taxon>
        <taxon>Metazoa</taxon>
        <taxon>Ecdysozoa</taxon>
        <taxon>Nematoda</taxon>
        <taxon>Chromadorea</taxon>
        <taxon>Rhabditida</taxon>
        <taxon>Rhabditina</taxon>
        <taxon>Diplogasteromorpha</taxon>
        <taxon>Diplogasteroidea</taxon>
        <taxon>Neodiplogasteridae</taxon>
        <taxon>Pristionchus</taxon>
    </lineage>
</organism>
<sequence>MAQLLRFTAPAMSSLLLLLPLLAGDVMAATSVTIHGVTDTLKPEHEKYASALKDAEAAFLDAEKVFNDPSFETKEGWHKEGKHPSFSSWSKPTPQGKMVLVSTVLDGNIDDVMHETWGGIEALPSWNPSIAFANYYAVFSDNADILYYANNDILVVTGRDFLTTRIYRKTPKGYIMASRSVDLPEKPERKERVRANVFLGASQFRPDPTNNRKTLCDVIMIADMRGNLPKEMVEKSMPAMMSMLTEQNIKHFHELSKYSRRRR</sequence>
<accession>A0A2A6CM40</accession>
<accession>H3FVR3</accession>
<gene>
    <name evidence="3" type="primary">WBGene00206094</name>
    <name evidence="4" type="synonym">WBGene00279741</name>
</gene>
<reference evidence="5" key="1">
    <citation type="journal article" date="2008" name="Nat. Genet.">
        <title>The Pristionchus pacificus genome provides a unique perspective on nematode lifestyle and parasitism.</title>
        <authorList>
            <person name="Dieterich C."/>
            <person name="Clifton S.W."/>
            <person name="Schuster L.N."/>
            <person name="Chinwalla A."/>
            <person name="Delehaunty K."/>
            <person name="Dinkelacker I."/>
            <person name="Fulton L."/>
            <person name="Fulton R."/>
            <person name="Godfrey J."/>
            <person name="Minx P."/>
            <person name="Mitreva M."/>
            <person name="Roeseler W."/>
            <person name="Tian H."/>
            <person name="Witte H."/>
            <person name="Yang S.P."/>
            <person name="Wilson R.K."/>
            <person name="Sommer R.J."/>
        </authorList>
    </citation>
    <scope>NUCLEOTIDE SEQUENCE [LARGE SCALE GENOMIC DNA]</scope>
    <source>
        <strain evidence="5">PS312</strain>
    </source>
</reference>
<dbReference type="Proteomes" id="UP000005239">
    <property type="component" value="Unassembled WGS sequence"/>
</dbReference>
<accession>A0A454XMK6</accession>
<feature type="chain" id="PRO_5013524670" evidence="1">
    <location>
        <begin position="29"/>
        <end position="263"/>
    </location>
</feature>
<dbReference type="STRING" id="54126.H3FVR3"/>
<proteinExistence type="predicted"/>
<dbReference type="EnsemblMetazoa" id="PPA33234.1">
    <property type="protein sequence ID" value="PPA33234.1"/>
    <property type="gene ID" value="WBGene00206094"/>
</dbReference>
<evidence type="ECO:0000256" key="1">
    <source>
        <dbReference type="SAM" id="SignalP"/>
    </source>
</evidence>
<dbReference type="OrthoDB" id="74575at2759"/>
<dbReference type="InterPro" id="IPR051869">
    <property type="entry name" value="STARD3"/>
</dbReference>
<dbReference type="GO" id="GO:0031902">
    <property type="term" value="C:late endosome membrane"/>
    <property type="evidence" value="ECO:0000318"/>
    <property type="project" value="GO_Central"/>
</dbReference>
<dbReference type="PANTHER" id="PTHR46121:SF3">
    <property type="entry name" value="STEROIDOGENIC ACUTE REGULATORY-LIKE PROTEIN 1"/>
    <property type="match status" value="1"/>
</dbReference>
<evidence type="ECO:0000259" key="2">
    <source>
        <dbReference type="PROSITE" id="PS50848"/>
    </source>
</evidence>
<dbReference type="AlphaFoldDB" id="H3FVR3"/>
<evidence type="ECO:0000313" key="3">
    <source>
        <dbReference type="EnsemblMetazoa" id="PPA33234.1"/>
    </source>
</evidence>
<dbReference type="Pfam" id="PF01852">
    <property type="entry name" value="START"/>
    <property type="match status" value="1"/>
</dbReference>
<dbReference type="CDD" id="cd00177">
    <property type="entry name" value="START"/>
    <property type="match status" value="1"/>
</dbReference>
<dbReference type="OMA" id="PTPSAWI"/>
<protein>
    <submittedName>
        <fullName evidence="3">START domain-containing protein</fullName>
    </submittedName>
</protein>
<dbReference type="Gene3D" id="3.30.530.20">
    <property type="match status" value="1"/>
</dbReference>
<evidence type="ECO:0000313" key="5">
    <source>
        <dbReference type="Proteomes" id="UP000005239"/>
    </source>
</evidence>
<dbReference type="GO" id="GO:0008289">
    <property type="term" value="F:lipid binding"/>
    <property type="evidence" value="ECO:0007669"/>
    <property type="project" value="InterPro"/>
</dbReference>
<feature type="domain" description="START" evidence="2">
    <location>
        <begin position="74"/>
        <end position="257"/>
    </location>
</feature>
<keyword evidence="5" id="KW-1185">Reference proteome</keyword>
<feature type="signal peptide" evidence="1">
    <location>
        <begin position="1"/>
        <end position="28"/>
    </location>
</feature>
<dbReference type="SMART" id="SM00234">
    <property type="entry name" value="START"/>
    <property type="match status" value="1"/>
</dbReference>
<dbReference type="PROSITE" id="PS50848">
    <property type="entry name" value="START"/>
    <property type="match status" value="1"/>
</dbReference>
<dbReference type="SUPFAM" id="SSF55961">
    <property type="entry name" value="Bet v1-like"/>
    <property type="match status" value="1"/>
</dbReference>